<reference evidence="2 3" key="1">
    <citation type="submission" date="2019-02" db="EMBL/GenBank/DDBJ databases">
        <title>Deep-cultivation of Planctomycetes and their phenomic and genomic characterization uncovers novel biology.</title>
        <authorList>
            <person name="Wiegand S."/>
            <person name="Jogler M."/>
            <person name="Boedeker C."/>
            <person name="Pinto D."/>
            <person name="Vollmers J."/>
            <person name="Rivas-Marin E."/>
            <person name="Kohn T."/>
            <person name="Peeters S.H."/>
            <person name="Heuer A."/>
            <person name="Rast P."/>
            <person name="Oberbeckmann S."/>
            <person name="Bunk B."/>
            <person name="Jeske O."/>
            <person name="Meyerdierks A."/>
            <person name="Storesund J.E."/>
            <person name="Kallscheuer N."/>
            <person name="Luecker S."/>
            <person name="Lage O.M."/>
            <person name="Pohl T."/>
            <person name="Merkel B.J."/>
            <person name="Hornburger P."/>
            <person name="Mueller R.-W."/>
            <person name="Bruemmer F."/>
            <person name="Labrenz M."/>
            <person name="Spormann A.M."/>
            <person name="Op den Camp H."/>
            <person name="Overmann J."/>
            <person name="Amann R."/>
            <person name="Jetten M.S.M."/>
            <person name="Mascher T."/>
            <person name="Medema M.H."/>
            <person name="Devos D.P."/>
            <person name="Kaster A.-K."/>
            <person name="Ovreas L."/>
            <person name="Rohde M."/>
            <person name="Galperin M.Y."/>
            <person name="Jogler C."/>
        </authorList>
    </citation>
    <scope>NUCLEOTIDE SEQUENCE [LARGE SCALE GENOMIC DNA]</scope>
    <source>
        <strain evidence="2 3">ETA_A8</strain>
    </source>
</reference>
<dbReference type="EMBL" id="CP036274">
    <property type="protein sequence ID" value="QDU28513.1"/>
    <property type="molecule type" value="Genomic_DNA"/>
</dbReference>
<dbReference type="AlphaFoldDB" id="A0A517YE50"/>
<feature type="transmembrane region" description="Helical" evidence="1">
    <location>
        <begin position="34"/>
        <end position="60"/>
    </location>
</feature>
<protein>
    <submittedName>
        <fullName evidence="2">Uncharacterized protein</fullName>
    </submittedName>
</protein>
<feature type="transmembrane region" description="Helical" evidence="1">
    <location>
        <begin position="238"/>
        <end position="260"/>
    </location>
</feature>
<feature type="transmembrane region" description="Helical" evidence="1">
    <location>
        <begin position="147"/>
        <end position="169"/>
    </location>
</feature>
<dbReference type="OrthoDB" id="10014343at2"/>
<proteinExistence type="predicted"/>
<feature type="transmembrane region" description="Helical" evidence="1">
    <location>
        <begin position="181"/>
        <end position="202"/>
    </location>
</feature>
<accession>A0A517YE50</accession>
<keyword evidence="3" id="KW-1185">Reference proteome</keyword>
<keyword evidence="1" id="KW-0472">Membrane</keyword>
<gene>
    <name evidence="2" type="ORF">ETAA8_36150</name>
</gene>
<evidence type="ECO:0000256" key="1">
    <source>
        <dbReference type="SAM" id="Phobius"/>
    </source>
</evidence>
<name>A0A517YE50_9BACT</name>
<keyword evidence="1" id="KW-1133">Transmembrane helix</keyword>
<feature type="transmembrane region" description="Helical" evidence="1">
    <location>
        <begin position="72"/>
        <end position="90"/>
    </location>
</feature>
<dbReference type="KEGG" id="aagg:ETAA8_36150"/>
<feature type="transmembrane region" description="Helical" evidence="1">
    <location>
        <begin position="96"/>
        <end position="118"/>
    </location>
</feature>
<evidence type="ECO:0000313" key="3">
    <source>
        <dbReference type="Proteomes" id="UP000315017"/>
    </source>
</evidence>
<keyword evidence="1" id="KW-0812">Transmembrane</keyword>
<evidence type="ECO:0000313" key="2">
    <source>
        <dbReference type="EMBL" id="QDU28513.1"/>
    </source>
</evidence>
<organism evidence="2 3">
    <name type="scientific">Anatilimnocola aggregata</name>
    <dbReference type="NCBI Taxonomy" id="2528021"/>
    <lineage>
        <taxon>Bacteria</taxon>
        <taxon>Pseudomonadati</taxon>
        <taxon>Planctomycetota</taxon>
        <taxon>Planctomycetia</taxon>
        <taxon>Pirellulales</taxon>
        <taxon>Pirellulaceae</taxon>
        <taxon>Anatilimnocola</taxon>
    </lineage>
</organism>
<feature type="transmembrane region" description="Helical" evidence="1">
    <location>
        <begin position="209"/>
        <end position="232"/>
    </location>
</feature>
<dbReference type="Proteomes" id="UP000315017">
    <property type="component" value="Chromosome"/>
</dbReference>
<sequence length="275" mass="29516">MITGRNRVFVWVPLLLAISWISVAVIDIDSSSEVFQVLAIGYFLGSMFAHTTLAAAWAAYGPGRLLWRVPLSLLWVVLLGAAIHMNALLYGTPADASVTIGICFLLQWLLLQVPLWGLRAGLRSRLKHVDDQLPFDASPWQFGIGQLMIVTAIVGFVFGAGRLAIGTLLNHIKIGGGEQPIFVFLAVSAIVFTLPLLIAVLLKRRTIVGVLIVLFLIGAGTASEVPLLRIFASGSRPNFLDLLAVNGASSAVIMLFALAVRLNGYSLVRLPPPGA</sequence>